<feature type="domain" description="Arb2" evidence="1">
    <location>
        <begin position="15"/>
        <end position="150"/>
    </location>
</feature>
<dbReference type="Proteomes" id="UP000053958">
    <property type="component" value="Unassembled WGS sequence"/>
</dbReference>
<dbReference type="Pfam" id="PF22749">
    <property type="entry name" value="Arb2"/>
    <property type="match status" value="1"/>
</dbReference>
<dbReference type="PANTHER" id="PTHR21357:SF4">
    <property type="entry name" value="FAM172 FAMILY PROTEIN HOMOLOG CG10038"/>
    <property type="match status" value="1"/>
</dbReference>
<dbReference type="InterPro" id="IPR053858">
    <property type="entry name" value="Arb2_dom"/>
</dbReference>
<name>A0A0F4YIU8_RASE3</name>
<keyword evidence="3" id="KW-1185">Reference proteome</keyword>
<proteinExistence type="predicted"/>
<dbReference type="STRING" id="1408163.A0A0F4YIU8"/>
<gene>
    <name evidence="2" type="ORF">T310_7865</name>
</gene>
<evidence type="ECO:0000259" key="1">
    <source>
        <dbReference type="Pfam" id="PF22749"/>
    </source>
</evidence>
<dbReference type="OrthoDB" id="421951at2759"/>
<feature type="non-terminal residue" evidence="2">
    <location>
        <position position="186"/>
    </location>
</feature>
<comment type="caution">
    <text evidence="2">The sequence shown here is derived from an EMBL/GenBank/DDBJ whole genome shotgun (WGS) entry which is preliminary data.</text>
</comment>
<accession>A0A0F4YIU8</accession>
<dbReference type="InterPro" id="IPR048263">
    <property type="entry name" value="Arb2"/>
</dbReference>
<evidence type="ECO:0000313" key="2">
    <source>
        <dbReference type="EMBL" id="KKA18197.1"/>
    </source>
</evidence>
<dbReference type="AlphaFoldDB" id="A0A0F4YIU8"/>
<evidence type="ECO:0000313" key="3">
    <source>
        <dbReference type="Proteomes" id="UP000053958"/>
    </source>
</evidence>
<dbReference type="RefSeq" id="XP_013324809.1">
    <property type="nucleotide sequence ID" value="XM_013469355.1"/>
</dbReference>
<dbReference type="GO" id="GO:0031048">
    <property type="term" value="P:regulatory ncRNA-mediated heterochromatin formation"/>
    <property type="evidence" value="ECO:0007669"/>
    <property type="project" value="TreeGrafter"/>
</dbReference>
<dbReference type="GO" id="GO:0005634">
    <property type="term" value="C:nucleus"/>
    <property type="evidence" value="ECO:0007669"/>
    <property type="project" value="TreeGrafter"/>
</dbReference>
<dbReference type="EMBL" id="LASV01000485">
    <property type="protein sequence ID" value="KKA18197.1"/>
    <property type="molecule type" value="Genomic_DNA"/>
</dbReference>
<protein>
    <recommendedName>
        <fullName evidence="1">Arb2 domain-containing protein</fullName>
    </recommendedName>
</protein>
<sequence>MLVFTRKNLPKDPVFPADLEKLGYFINDKDQIRKIANPEEEFQFKISTNDRWNELQREAMNTCIRRIVLSRLQALGLSTLRLPLNAGPKEQHVPILASQNLGTAKRIVVVFGEPIQDLGIWAYRTVGTESISAGSAISFARAVLGRDESVQDHGHVSKGTNLACASTRICSRSTPADDATEQDSSQ</sequence>
<dbReference type="GO" id="GO:0035197">
    <property type="term" value="F:siRNA binding"/>
    <property type="evidence" value="ECO:0007669"/>
    <property type="project" value="TreeGrafter"/>
</dbReference>
<dbReference type="GeneID" id="25320130"/>
<reference evidence="2 3" key="1">
    <citation type="submission" date="2015-04" db="EMBL/GenBank/DDBJ databases">
        <authorList>
            <person name="Heijne W.H."/>
            <person name="Fedorova N.D."/>
            <person name="Nierman W.C."/>
            <person name="Vollebregt A.W."/>
            <person name="Zhao Z."/>
            <person name="Wu L."/>
            <person name="Kumar M."/>
            <person name="Stam H."/>
            <person name="van den Berg M.A."/>
            <person name="Pel H.J."/>
        </authorList>
    </citation>
    <scope>NUCLEOTIDE SEQUENCE [LARGE SCALE GENOMIC DNA]</scope>
    <source>
        <strain evidence="2 3">CBS 393.64</strain>
    </source>
</reference>
<dbReference type="PANTHER" id="PTHR21357">
    <property type="entry name" value="FAM172 FAMILY PROTEIN HOMOLOG CG10038"/>
    <property type="match status" value="1"/>
</dbReference>
<organism evidence="2 3">
    <name type="scientific">Rasamsonia emersonii (strain ATCC 16479 / CBS 393.64 / IMI 116815)</name>
    <dbReference type="NCBI Taxonomy" id="1408163"/>
    <lineage>
        <taxon>Eukaryota</taxon>
        <taxon>Fungi</taxon>
        <taxon>Dikarya</taxon>
        <taxon>Ascomycota</taxon>
        <taxon>Pezizomycotina</taxon>
        <taxon>Eurotiomycetes</taxon>
        <taxon>Eurotiomycetidae</taxon>
        <taxon>Eurotiales</taxon>
        <taxon>Trichocomaceae</taxon>
        <taxon>Rasamsonia</taxon>
    </lineage>
</organism>